<organism evidence="2 3">
    <name type="scientific">Dyella japonica</name>
    <dbReference type="NCBI Taxonomy" id="231455"/>
    <lineage>
        <taxon>Bacteria</taxon>
        <taxon>Pseudomonadati</taxon>
        <taxon>Pseudomonadota</taxon>
        <taxon>Gammaproteobacteria</taxon>
        <taxon>Lysobacterales</taxon>
        <taxon>Rhodanobacteraceae</taxon>
        <taxon>Dyella</taxon>
    </lineage>
</organism>
<comment type="caution">
    <text evidence="2">The sequence shown here is derived from an EMBL/GenBank/DDBJ whole genome shotgun (WGS) entry which is preliminary data.</text>
</comment>
<name>A0ABV2JUW9_9GAMM</name>
<dbReference type="PANTHER" id="PTHR42860:SF2">
    <property type="entry name" value="BLL4160 PROTEIN"/>
    <property type="match status" value="1"/>
</dbReference>
<dbReference type="Gene3D" id="3.40.50.1980">
    <property type="entry name" value="Nitrogenase molybdenum iron protein domain"/>
    <property type="match status" value="2"/>
</dbReference>
<gene>
    <name evidence="2" type="ORF">ABIC75_002357</name>
</gene>
<feature type="domain" description="Fe/B12 periplasmic-binding" evidence="1">
    <location>
        <begin position="14"/>
        <end position="269"/>
    </location>
</feature>
<dbReference type="CDD" id="cd01144">
    <property type="entry name" value="BtuF"/>
    <property type="match status" value="1"/>
</dbReference>
<dbReference type="EMBL" id="JBEPMU010000003">
    <property type="protein sequence ID" value="MET3652625.1"/>
    <property type="molecule type" value="Genomic_DNA"/>
</dbReference>
<reference evidence="2 3" key="1">
    <citation type="submission" date="2024-06" db="EMBL/GenBank/DDBJ databases">
        <title>Sorghum-associated microbial communities from plants grown in Nebraska, USA.</title>
        <authorList>
            <person name="Schachtman D."/>
        </authorList>
    </citation>
    <scope>NUCLEOTIDE SEQUENCE [LARGE SCALE GENOMIC DNA]</scope>
    <source>
        <strain evidence="2 3">1073</strain>
    </source>
</reference>
<proteinExistence type="predicted"/>
<dbReference type="SUPFAM" id="SSF53807">
    <property type="entry name" value="Helical backbone' metal receptor"/>
    <property type="match status" value="1"/>
</dbReference>
<dbReference type="Pfam" id="PF01497">
    <property type="entry name" value="Peripla_BP_2"/>
    <property type="match status" value="1"/>
</dbReference>
<evidence type="ECO:0000259" key="1">
    <source>
        <dbReference type="PROSITE" id="PS50983"/>
    </source>
</evidence>
<dbReference type="InterPro" id="IPR002491">
    <property type="entry name" value="ABC_transptr_periplasmic_BD"/>
</dbReference>
<dbReference type="Proteomes" id="UP001549184">
    <property type="component" value="Unassembled WGS sequence"/>
</dbReference>
<keyword evidence="3" id="KW-1185">Reference proteome</keyword>
<accession>A0ABV2JUW9</accession>
<dbReference type="PANTHER" id="PTHR42860">
    <property type="entry name" value="VITAMIN B12-BINDING PROTEIN"/>
    <property type="match status" value="1"/>
</dbReference>
<evidence type="ECO:0000313" key="3">
    <source>
        <dbReference type="Proteomes" id="UP001549184"/>
    </source>
</evidence>
<dbReference type="PROSITE" id="PS50983">
    <property type="entry name" value="FE_B12_PBP"/>
    <property type="match status" value="1"/>
</dbReference>
<dbReference type="InterPro" id="IPR051030">
    <property type="entry name" value="Vitamin_B12-ABC_binding"/>
</dbReference>
<evidence type="ECO:0000313" key="2">
    <source>
        <dbReference type="EMBL" id="MET3652625.1"/>
    </source>
</evidence>
<protein>
    <submittedName>
        <fullName evidence="2">Iron complex transport system substrate-binding protein</fullName>
    </submittedName>
</protein>
<dbReference type="RefSeq" id="WP_354014024.1">
    <property type="nucleotide sequence ID" value="NZ_JBEPMU010000003.1"/>
</dbReference>
<sequence>MSTIRSNTDHFPQRIVCLTEEPTEVLYALGEEHRIVGISGFTVRPPRARKEKPKVSAFTSAKIDEILKLEPDFVVGFSDIQADIARELIKAGVEVWISNHRSVEGILAYIRRLGAMVGAFDKADAYARKAEEQIARIEAAAAGFTRRPKVYFEEWDDPLITGIRWVAELVRIAGGEDVFPQMSGESLAKHRILADPNDVVRAAPDIILGSWCGKRFRPERVAAREGWDAIPAVRTGDLYEIKSPIILQPGPAALFDGLDAMHGIFAEWNAKRRV</sequence>